<dbReference type="AlphaFoldDB" id="A0A948TGD3"/>
<evidence type="ECO:0000313" key="1">
    <source>
        <dbReference type="EMBL" id="MBU3844575.1"/>
    </source>
</evidence>
<proteinExistence type="predicted"/>
<gene>
    <name evidence="1" type="ORF">H9847_06890</name>
</gene>
<reference evidence="1" key="2">
    <citation type="submission" date="2021-04" db="EMBL/GenBank/DDBJ databases">
        <authorList>
            <person name="Gilroy R."/>
        </authorList>
    </citation>
    <scope>NUCLEOTIDE SEQUENCE</scope>
    <source>
        <strain evidence="1">378</strain>
    </source>
</reference>
<accession>A0A948TGD3</accession>
<comment type="caution">
    <text evidence="1">The sequence shown here is derived from an EMBL/GenBank/DDBJ whole genome shotgun (WGS) entry which is preliminary data.</text>
</comment>
<dbReference type="Proteomes" id="UP000733611">
    <property type="component" value="Unassembled WGS sequence"/>
</dbReference>
<organism evidence="1 2">
    <name type="scientific">Candidatus Anaerobiospirillum pullicola</name>
    <dbReference type="NCBI Taxonomy" id="2838451"/>
    <lineage>
        <taxon>Bacteria</taxon>
        <taxon>Pseudomonadati</taxon>
        <taxon>Pseudomonadota</taxon>
        <taxon>Gammaproteobacteria</taxon>
        <taxon>Aeromonadales</taxon>
        <taxon>Succinivibrionaceae</taxon>
        <taxon>Anaerobiospirillum</taxon>
    </lineage>
</organism>
<dbReference type="EMBL" id="JAHLFE010000138">
    <property type="protein sequence ID" value="MBU3844575.1"/>
    <property type="molecule type" value="Genomic_DNA"/>
</dbReference>
<name>A0A948TGD3_9GAMM</name>
<reference evidence="1" key="1">
    <citation type="journal article" date="2021" name="PeerJ">
        <title>Extensive microbial diversity within the chicken gut microbiome revealed by metagenomics and culture.</title>
        <authorList>
            <person name="Gilroy R."/>
            <person name="Ravi A."/>
            <person name="Getino M."/>
            <person name="Pursley I."/>
            <person name="Horton D.L."/>
            <person name="Alikhan N.F."/>
            <person name="Baker D."/>
            <person name="Gharbi K."/>
            <person name="Hall N."/>
            <person name="Watson M."/>
            <person name="Adriaenssens E.M."/>
            <person name="Foster-Nyarko E."/>
            <person name="Jarju S."/>
            <person name="Secka A."/>
            <person name="Antonio M."/>
            <person name="Oren A."/>
            <person name="Chaudhuri R.R."/>
            <person name="La Ragione R."/>
            <person name="Hildebrand F."/>
            <person name="Pallen M.J."/>
        </authorList>
    </citation>
    <scope>NUCLEOTIDE SEQUENCE</scope>
    <source>
        <strain evidence="1">378</strain>
    </source>
</reference>
<protein>
    <submittedName>
        <fullName evidence="1">Uncharacterized protein</fullName>
    </submittedName>
</protein>
<sequence>MQDTHTDARPQIRALDIVNRIFALSGLDDDINTAFANLVIADDIDCDNDLLKIKTLARFVTLERTSDSSKMESSQLKHAYPVELTEEDVDQGYDVLTTEFQEYFSDFFAARCQRQAGFEKLLALDLGFLRTDFPGEGNGFFWDELSTNLDCRCFVLCAQPLQQTALAPVGFFVSPLFHENDGHSYNLSVIMEDLGEPDCEVVADCYSDLKLRMSVAKECGLEYTLRVSAREYFVQEALRAHLKDLNVYTEVSQKGAKALAWRDEISVAEQQCYLYLRINPYELYKVMAILDSNLANIVEAIEEGDWDAESASEAMQMLAARFLDIQDDGEGGKTALYKEEEMKLYCASSVVMALVSNVEHSLEDAVKLYSTRKLLQEEYSCLQIDSYVWSEAFRRNNLAGRLFISFVAFSAMFYGSCWVDTLKSYLSQFVEDHQRQKKFKAKCEAYSDLEDWLEDRSFEQILGWFDAEQNCPINEYMAQDRWADACQQRDQLFLAFLGLVPFPQGLEAPDWEDFLE</sequence>
<evidence type="ECO:0000313" key="2">
    <source>
        <dbReference type="Proteomes" id="UP000733611"/>
    </source>
</evidence>